<protein>
    <submittedName>
        <fullName evidence="3">Cupin domain-containing protein</fullName>
    </submittedName>
</protein>
<dbReference type="InterPro" id="IPR013096">
    <property type="entry name" value="Cupin_2"/>
</dbReference>
<feature type="domain" description="Cupin type-2" evidence="2">
    <location>
        <begin position="80"/>
        <end position="139"/>
    </location>
</feature>
<dbReference type="CDD" id="cd02233">
    <property type="entry name" value="cupin_HNL-like"/>
    <property type="match status" value="1"/>
</dbReference>
<dbReference type="InterPro" id="IPR014710">
    <property type="entry name" value="RmlC-like_jellyroll"/>
</dbReference>
<dbReference type="InterPro" id="IPR011051">
    <property type="entry name" value="RmlC_Cupin_sf"/>
</dbReference>
<dbReference type="Pfam" id="PF07883">
    <property type="entry name" value="Cupin_2"/>
    <property type="match status" value="1"/>
</dbReference>
<organism evidence="3 4">
    <name type="scientific">Desulfovibrio piger</name>
    <dbReference type="NCBI Taxonomy" id="901"/>
    <lineage>
        <taxon>Bacteria</taxon>
        <taxon>Pseudomonadati</taxon>
        <taxon>Thermodesulfobacteriota</taxon>
        <taxon>Desulfovibrionia</taxon>
        <taxon>Desulfovibrionales</taxon>
        <taxon>Desulfovibrionaceae</taxon>
        <taxon>Desulfovibrio</taxon>
    </lineage>
</organism>
<evidence type="ECO:0000313" key="3">
    <source>
        <dbReference type="EMBL" id="NME53034.1"/>
    </source>
</evidence>
<dbReference type="Proteomes" id="UP000522333">
    <property type="component" value="Unassembled WGS sequence"/>
</dbReference>
<name>A0A848CHR5_9BACT</name>
<sequence>MTGGHVMRRFVSLLALCGGLLAAVCTTAPSSVSAREPGQEIIRCGQQTPIKGSPRFFTGTVRIDPLYAANNAMRSSGGSVTFEPGSRSHWHIHPVGQVLIVTAGVGLTQEWGKPIQEIRAGDVVICPAKVKHWHGAAPGSAMTHISICEETEPGKVVEWLEPVTDSQYAGR</sequence>
<gene>
    <name evidence="3" type="ORF">HF854_11050</name>
</gene>
<proteinExistence type="predicted"/>
<dbReference type="EMBL" id="JABAFY010000059">
    <property type="protein sequence ID" value="NME53034.1"/>
    <property type="molecule type" value="Genomic_DNA"/>
</dbReference>
<evidence type="ECO:0000259" key="2">
    <source>
        <dbReference type="Pfam" id="PF07883"/>
    </source>
</evidence>
<dbReference type="InterPro" id="IPR047263">
    <property type="entry name" value="HNL-like_cupin"/>
</dbReference>
<dbReference type="Gene3D" id="2.60.120.10">
    <property type="entry name" value="Jelly Rolls"/>
    <property type="match status" value="1"/>
</dbReference>
<accession>A0A848CHR5</accession>
<comment type="caution">
    <text evidence="3">The sequence shown here is derived from an EMBL/GenBank/DDBJ whole genome shotgun (WGS) entry which is preliminary data.</text>
</comment>
<feature type="chain" id="PRO_5032951229" evidence="1">
    <location>
        <begin position="23"/>
        <end position="171"/>
    </location>
</feature>
<evidence type="ECO:0000256" key="1">
    <source>
        <dbReference type="SAM" id="SignalP"/>
    </source>
</evidence>
<evidence type="ECO:0000313" key="4">
    <source>
        <dbReference type="Proteomes" id="UP000522333"/>
    </source>
</evidence>
<feature type="signal peptide" evidence="1">
    <location>
        <begin position="1"/>
        <end position="22"/>
    </location>
</feature>
<dbReference type="AlphaFoldDB" id="A0A848CHR5"/>
<dbReference type="PANTHER" id="PTHR43698">
    <property type="entry name" value="RIBD C-TERMINAL DOMAIN CONTAINING PROTEIN"/>
    <property type="match status" value="1"/>
</dbReference>
<keyword evidence="1" id="KW-0732">Signal</keyword>
<dbReference type="PANTHER" id="PTHR43698:SF1">
    <property type="entry name" value="BLL4564 PROTEIN"/>
    <property type="match status" value="1"/>
</dbReference>
<reference evidence="3 4" key="1">
    <citation type="submission" date="2020-04" db="EMBL/GenBank/DDBJ databases">
        <authorList>
            <person name="Hitch T.C.A."/>
            <person name="Wylensek D."/>
            <person name="Clavel T."/>
        </authorList>
    </citation>
    <scope>NUCLEOTIDE SEQUENCE [LARGE SCALE GENOMIC DNA]</scope>
    <source>
        <strain evidence="3 4">PG-251-APC-1</strain>
    </source>
</reference>
<dbReference type="SUPFAM" id="SSF51182">
    <property type="entry name" value="RmlC-like cupins"/>
    <property type="match status" value="1"/>
</dbReference>